<evidence type="ECO:0000313" key="5">
    <source>
        <dbReference type="Proteomes" id="UP000249130"/>
    </source>
</evidence>
<dbReference type="Gene3D" id="1.10.238.10">
    <property type="entry name" value="EF-hand"/>
    <property type="match status" value="1"/>
</dbReference>
<accession>A0A327L3R8</accession>
<dbReference type="RefSeq" id="WP_111417468.1">
    <property type="nucleotide sequence ID" value="NZ_NPEX01000009.1"/>
</dbReference>
<dbReference type="SUPFAM" id="SSF47473">
    <property type="entry name" value="EF-hand"/>
    <property type="match status" value="1"/>
</dbReference>
<dbReference type="InterPro" id="IPR018247">
    <property type="entry name" value="EF_Hand_1_Ca_BS"/>
</dbReference>
<dbReference type="EMBL" id="NPEX01000009">
    <property type="protein sequence ID" value="RAI45720.1"/>
    <property type="molecule type" value="Genomic_DNA"/>
</dbReference>
<comment type="caution">
    <text evidence="4">The sequence shown here is derived from an EMBL/GenBank/DDBJ whole genome shotgun (WGS) entry which is preliminary data.</text>
</comment>
<proteinExistence type="predicted"/>
<evidence type="ECO:0000256" key="2">
    <source>
        <dbReference type="SAM" id="SignalP"/>
    </source>
</evidence>
<dbReference type="InterPro" id="IPR011992">
    <property type="entry name" value="EF-hand-dom_pair"/>
</dbReference>
<dbReference type="InterPro" id="IPR002048">
    <property type="entry name" value="EF_hand_dom"/>
</dbReference>
<evidence type="ECO:0000313" key="4">
    <source>
        <dbReference type="EMBL" id="RAI45720.1"/>
    </source>
</evidence>
<feature type="compositionally biased region" description="Gly residues" evidence="1">
    <location>
        <begin position="168"/>
        <end position="180"/>
    </location>
</feature>
<dbReference type="PROSITE" id="PS50222">
    <property type="entry name" value="EF_HAND_2"/>
    <property type="match status" value="1"/>
</dbReference>
<name>A0A327L3R8_9BRAD</name>
<feature type="region of interest" description="Disordered" evidence="1">
    <location>
        <begin position="149"/>
        <end position="180"/>
    </location>
</feature>
<dbReference type="AlphaFoldDB" id="A0A327L3R8"/>
<keyword evidence="2" id="KW-0732">Signal</keyword>
<feature type="domain" description="EF-hand" evidence="3">
    <location>
        <begin position="71"/>
        <end position="106"/>
    </location>
</feature>
<dbReference type="Pfam" id="PF13202">
    <property type="entry name" value="EF-hand_5"/>
    <property type="match status" value="1"/>
</dbReference>
<dbReference type="Proteomes" id="UP000249130">
    <property type="component" value="Unassembled WGS sequence"/>
</dbReference>
<feature type="chain" id="PRO_5016234613" description="EF-hand domain-containing protein" evidence="2">
    <location>
        <begin position="20"/>
        <end position="180"/>
    </location>
</feature>
<keyword evidence="5" id="KW-1185">Reference proteome</keyword>
<dbReference type="GO" id="GO:0005509">
    <property type="term" value="F:calcium ion binding"/>
    <property type="evidence" value="ECO:0007669"/>
    <property type="project" value="InterPro"/>
</dbReference>
<evidence type="ECO:0000256" key="1">
    <source>
        <dbReference type="SAM" id="MobiDB-lite"/>
    </source>
</evidence>
<reference evidence="4 5" key="1">
    <citation type="submission" date="2017-07" db="EMBL/GenBank/DDBJ databases">
        <title>Draft Genome Sequences of Select Purple Nonsulfur Bacteria.</title>
        <authorList>
            <person name="Lasarre B."/>
            <person name="Mckinlay J.B."/>
        </authorList>
    </citation>
    <scope>NUCLEOTIDE SEQUENCE [LARGE SCALE GENOMIC DNA]</scope>
    <source>
        <strain evidence="4 5">DSM 5909</strain>
    </source>
</reference>
<dbReference type="OrthoDB" id="6706523at2"/>
<gene>
    <name evidence="4" type="ORF">CH341_02555</name>
</gene>
<feature type="signal peptide" evidence="2">
    <location>
        <begin position="1"/>
        <end position="19"/>
    </location>
</feature>
<dbReference type="PROSITE" id="PS00018">
    <property type="entry name" value="EF_HAND_1"/>
    <property type="match status" value="1"/>
</dbReference>
<sequence length="180" mass="19082">MRYLISILLCLATAGAASAQSGGGFGASGLPGVGEGPPPDIHSANRPGADPVRQSAPAWDANRDGIFTCDEWKQYATRIFISADLNRDGYVDAKEFDGIRRADPSFKNAELGYFDDNHDGRLARAEFVDKKSPLFARYDRNNDCRVTAEELRGGGGGDGPRARPTLGSDGGMGGSIGVPF</sequence>
<feature type="region of interest" description="Disordered" evidence="1">
    <location>
        <begin position="28"/>
        <end position="57"/>
    </location>
</feature>
<organism evidence="4 5">
    <name type="scientific">Rhodoplanes roseus</name>
    <dbReference type="NCBI Taxonomy" id="29409"/>
    <lineage>
        <taxon>Bacteria</taxon>
        <taxon>Pseudomonadati</taxon>
        <taxon>Pseudomonadota</taxon>
        <taxon>Alphaproteobacteria</taxon>
        <taxon>Hyphomicrobiales</taxon>
        <taxon>Nitrobacteraceae</taxon>
        <taxon>Rhodoplanes</taxon>
    </lineage>
</organism>
<protein>
    <recommendedName>
        <fullName evidence="3">EF-hand domain-containing protein</fullName>
    </recommendedName>
</protein>
<evidence type="ECO:0000259" key="3">
    <source>
        <dbReference type="PROSITE" id="PS50222"/>
    </source>
</evidence>